<dbReference type="Gene3D" id="1.10.10.10">
    <property type="entry name" value="Winged helix-like DNA-binding domain superfamily/Winged helix DNA-binding domain"/>
    <property type="match status" value="1"/>
</dbReference>
<keyword evidence="2" id="KW-0805">Transcription regulation</keyword>
<gene>
    <name evidence="8" type="ORF">QQ020_21440</name>
</gene>
<keyword evidence="4" id="KW-0238">DNA-binding</keyword>
<evidence type="ECO:0000256" key="3">
    <source>
        <dbReference type="ARBA" id="ARBA00023082"/>
    </source>
</evidence>
<evidence type="ECO:0000259" key="6">
    <source>
        <dbReference type="Pfam" id="PF04542"/>
    </source>
</evidence>
<accession>A0ABT8LAF7</accession>
<name>A0ABT8LAF7_9BACT</name>
<dbReference type="InterPro" id="IPR013324">
    <property type="entry name" value="RNA_pol_sigma_r3/r4-like"/>
</dbReference>
<dbReference type="RefSeq" id="WP_346759997.1">
    <property type="nucleotide sequence ID" value="NZ_JAUJEB010000005.1"/>
</dbReference>
<dbReference type="InterPro" id="IPR039425">
    <property type="entry name" value="RNA_pol_sigma-70-like"/>
</dbReference>
<comment type="caution">
    <text evidence="8">The sequence shown here is derived from an EMBL/GenBank/DDBJ whole genome shotgun (WGS) entry which is preliminary data.</text>
</comment>
<evidence type="ECO:0000313" key="8">
    <source>
        <dbReference type="EMBL" id="MDN5214658.1"/>
    </source>
</evidence>
<proteinExistence type="inferred from homology"/>
<dbReference type="InterPro" id="IPR013249">
    <property type="entry name" value="RNA_pol_sigma70_r4_t2"/>
</dbReference>
<dbReference type="Pfam" id="PF04542">
    <property type="entry name" value="Sigma70_r2"/>
    <property type="match status" value="1"/>
</dbReference>
<dbReference type="Pfam" id="PF08281">
    <property type="entry name" value="Sigma70_r4_2"/>
    <property type="match status" value="1"/>
</dbReference>
<keyword evidence="9" id="KW-1185">Reference proteome</keyword>
<keyword evidence="3" id="KW-0731">Sigma factor</keyword>
<dbReference type="Gene3D" id="1.10.1740.10">
    <property type="match status" value="1"/>
</dbReference>
<reference evidence="8" key="1">
    <citation type="submission" date="2023-06" db="EMBL/GenBank/DDBJ databases">
        <title>Genomic of Agaribacillus aureum.</title>
        <authorList>
            <person name="Wang G."/>
        </authorList>
    </citation>
    <scope>NUCLEOTIDE SEQUENCE</scope>
    <source>
        <strain evidence="8">BMA12</strain>
    </source>
</reference>
<dbReference type="Proteomes" id="UP001172083">
    <property type="component" value="Unassembled WGS sequence"/>
</dbReference>
<dbReference type="SUPFAM" id="SSF88946">
    <property type="entry name" value="Sigma2 domain of RNA polymerase sigma factors"/>
    <property type="match status" value="1"/>
</dbReference>
<dbReference type="SUPFAM" id="SSF88659">
    <property type="entry name" value="Sigma3 and sigma4 domains of RNA polymerase sigma factors"/>
    <property type="match status" value="1"/>
</dbReference>
<dbReference type="InterPro" id="IPR007627">
    <property type="entry name" value="RNA_pol_sigma70_r2"/>
</dbReference>
<dbReference type="NCBIfam" id="TIGR02937">
    <property type="entry name" value="sigma70-ECF"/>
    <property type="match status" value="1"/>
</dbReference>
<evidence type="ECO:0000256" key="1">
    <source>
        <dbReference type="ARBA" id="ARBA00010641"/>
    </source>
</evidence>
<dbReference type="CDD" id="cd06171">
    <property type="entry name" value="Sigma70_r4"/>
    <property type="match status" value="1"/>
</dbReference>
<evidence type="ECO:0000259" key="7">
    <source>
        <dbReference type="Pfam" id="PF08281"/>
    </source>
</evidence>
<feature type="domain" description="RNA polymerase sigma factor 70 region 4 type 2" evidence="7">
    <location>
        <begin position="105"/>
        <end position="157"/>
    </location>
</feature>
<evidence type="ECO:0000256" key="5">
    <source>
        <dbReference type="ARBA" id="ARBA00023163"/>
    </source>
</evidence>
<evidence type="ECO:0000256" key="2">
    <source>
        <dbReference type="ARBA" id="ARBA00023015"/>
    </source>
</evidence>
<comment type="similarity">
    <text evidence="1">Belongs to the sigma-70 factor family. ECF subfamily.</text>
</comment>
<dbReference type="PANTHER" id="PTHR43133">
    <property type="entry name" value="RNA POLYMERASE ECF-TYPE SIGMA FACTO"/>
    <property type="match status" value="1"/>
</dbReference>
<dbReference type="InterPro" id="IPR036388">
    <property type="entry name" value="WH-like_DNA-bd_sf"/>
</dbReference>
<feature type="domain" description="RNA polymerase sigma-70 region 2" evidence="6">
    <location>
        <begin position="12"/>
        <end position="78"/>
    </location>
</feature>
<dbReference type="InterPro" id="IPR014284">
    <property type="entry name" value="RNA_pol_sigma-70_dom"/>
</dbReference>
<evidence type="ECO:0000256" key="4">
    <source>
        <dbReference type="ARBA" id="ARBA00023125"/>
    </source>
</evidence>
<sequence length="176" mass="20249">MKNNQQKEFIKLYDPIHNQLFGFCRAISGNVQDAEDLMQDTVLTAIEGFKKLRDKSAFKSYLFSVACNLNKMKARRKKFRAEFNKQELMQLSDSSKNPESLVDFQIIHEKMLKLPARMAETLVLFHICDMSLEDISKIQGGSLSGVKLRLKRGRKKLLSMLNSPSEMKKALLFLTI</sequence>
<organism evidence="8 9">
    <name type="scientific">Agaribacillus aureus</name>
    <dbReference type="NCBI Taxonomy" id="3051825"/>
    <lineage>
        <taxon>Bacteria</taxon>
        <taxon>Pseudomonadati</taxon>
        <taxon>Bacteroidota</taxon>
        <taxon>Cytophagia</taxon>
        <taxon>Cytophagales</taxon>
        <taxon>Splendidivirgaceae</taxon>
        <taxon>Agaribacillus</taxon>
    </lineage>
</organism>
<protein>
    <submittedName>
        <fullName evidence="8">Sigma-70 family RNA polymerase sigma factor</fullName>
    </submittedName>
</protein>
<keyword evidence="5" id="KW-0804">Transcription</keyword>
<evidence type="ECO:0000313" key="9">
    <source>
        <dbReference type="Proteomes" id="UP001172083"/>
    </source>
</evidence>
<dbReference type="PANTHER" id="PTHR43133:SF8">
    <property type="entry name" value="RNA POLYMERASE SIGMA FACTOR HI_1459-RELATED"/>
    <property type="match status" value="1"/>
</dbReference>
<dbReference type="EMBL" id="JAUJEB010000005">
    <property type="protein sequence ID" value="MDN5214658.1"/>
    <property type="molecule type" value="Genomic_DNA"/>
</dbReference>
<dbReference type="InterPro" id="IPR013325">
    <property type="entry name" value="RNA_pol_sigma_r2"/>
</dbReference>